<evidence type="ECO:0000313" key="3">
    <source>
        <dbReference type="Proteomes" id="UP001165079"/>
    </source>
</evidence>
<dbReference type="EMBL" id="BSTX01000001">
    <property type="protein sequence ID" value="GLZ75469.1"/>
    <property type="molecule type" value="Genomic_DNA"/>
</dbReference>
<accession>A0A9W6W6E0</accession>
<dbReference type="Proteomes" id="UP001165079">
    <property type="component" value="Unassembled WGS sequence"/>
</dbReference>
<organism evidence="2 3">
    <name type="scientific">Actinorhabdospora filicis</name>
    <dbReference type="NCBI Taxonomy" id="1785913"/>
    <lineage>
        <taxon>Bacteria</taxon>
        <taxon>Bacillati</taxon>
        <taxon>Actinomycetota</taxon>
        <taxon>Actinomycetes</taxon>
        <taxon>Micromonosporales</taxon>
        <taxon>Micromonosporaceae</taxon>
        <taxon>Actinorhabdospora</taxon>
    </lineage>
</organism>
<keyword evidence="1" id="KW-1133">Transmembrane helix</keyword>
<name>A0A9W6W6E0_9ACTN</name>
<keyword evidence="1" id="KW-0472">Membrane</keyword>
<protein>
    <submittedName>
        <fullName evidence="2">Uncharacterized protein</fullName>
    </submittedName>
</protein>
<proteinExistence type="predicted"/>
<comment type="caution">
    <text evidence="2">The sequence shown here is derived from an EMBL/GenBank/DDBJ whole genome shotgun (WGS) entry which is preliminary data.</text>
</comment>
<gene>
    <name evidence="2" type="ORF">Afil01_02760</name>
</gene>
<keyword evidence="3" id="KW-1185">Reference proteome</keyword>
<feature type="transmembrane region" description="Helical" evidence="1">
    <location>
        <begin position="86"/>
        <end position="105"/>
    </location>
</feature>
<feature type="transmembrane region" description="Helical" evidence="1">
    <location>
        <begin position="15"/>
        <end position="36"/>
    </location>
</feature>
<keyword evidence="1" id="KW-0812">Transmembrane</keyword>
<dbReference type="AlphaFoldDB" id="A0A9W6W6E0"/>
<evidence type="ECO:0000313" key="2">
    <source>
        <dbReference type="EMBL" id="GLZ75469.1"/>
    </source>
</evidence>
<feature type="transmembrane region" description="Helical" evidence="1">
    <location>
        <begin position="56"/>
        <end position="79"/>
    </location>
</feature>
<evidence type="ECO:0000256" key="1">
    <source>
        <dbReference type="SAM" id="Phobius"/>
    </source>
</evidence>
<sequence>MSDVLAEETSTGRTIACWIMTVASGVVFLTYGRVLIMIRPVVMWLASDGSEGVMQLWLITAAVASGVVGFGLAIGGALARSGRVGVWLCAVGLLVQTPGVVWVWLTL</sequence>
<dbReference type="RefSeq" id="WP_285660705.1">
    <property type="nucleotide sequence ID" value="NZ_BSTX01000001.1"/>
</dbReference>
<reference evidence="2" key="1">
    <citation type="submission" date="2023-03" db="EMBL/GenBank/DDBJ databases">
        <title>Actinorhabdospora filicis NBRC 111898.</title>
        <authorList>
            <person name="Ichikawa N."/>
            <person name="Sato H."/>
            <person name="Tonouchi N."/>
        </authorList>
    </citation>
    <scope>NUCLEOTIDE SEQUENCE</scope>
    <source>
        <strain evidence="2">NBRC 111898</strain>
    </source>
</reference>